<comment type="pathway">
    <text evidence="15">Phospholipid metabolism.</text>
</comment>
<keyword evidence="11 19" id="KW-0472">Membrane</keyword>
<comment type="pathway">
    <text evidence="3">Lipid metabolism; phospholipid metabolism.</text>
</comment>
<dbReference type="HOGENOM" id="CLU_078062_0_0_1"/>
<dbReference type="AlphaFoldDB" id="D2A650"/>
<dbReference type="InterPro" id="IPR004299">
    <property type="entry name" value="MBOAT_fam"/>
</dbReference>
<evidence type="ECO:0000256" key="17">
    <source>
        <dbReference type="ARBA" id="ARBA00038923"/>
    </source>
</evidence>
<keyword evidence="13" id="KW-1208">Phospholipid metabolism</keyword>
<feature type="transmembrane region" description="Helical" evidence="19">
    <location>
        <begin position="26"/>
        <end position="47"/>
    </location>
</feature>
<evidence type="ECO:0000256" key="8">
    <source>
        <dbReference type="ARBA" id="ARBA00022824"/>
    </source>
</evidence>
<keyword evidence="6" id="KW-0808">Transferase</keyword>
<comment type="similarity">
    <text evidence="4">Belongs to the membrane-bound acyltransferase family.</text>
</comment>
<keyword evidence="7 19" id="KW-0812">Transmembrane</keyword>
<keyword evidence="10" id="KW-0443">Lipid metabolism</keyword>
<evidence type="ECO:0000256" key="7">
    <source>
        <dbReference type="ARBA" id="ARBA00022692"/>
    </source>
</evidence>
<dbReference type="GO" id="GO:0005783">
    <property type="term" value="C:endoplasmic reticulum"/>
    <property type="evidence" value="ECO:0007669"/>
    <property type="project" value="UniProtKB-SubCell"/>
</dbReference>
<feature type="transmembrane region" description="Helical" evidence="19">
    <location>
        <begin position="192"/>
        <end position="218"/>
    </location>
</feature>
<dbReference type="PANTHER" id="PTHR13906:SF14">
    <property type="entry name" value="LYSOPHOSPHOLIPID ACYLTRANSFERASE 5"/>
    <property type="match status" value="1"/>
</dbReference>
<evidence type="ECO:0000256" key="16">
    <source>
        <dbReference type="ARBA" id="ARBA00026120"/>
    </source>
</evidence>
<keyword evidence="9 19" id="KW-1133">Transmembrane helix</keyword>
<evidence type="ECO:0000313" key="21">
    <source>
        <dbReference type="Proteomes" id="UP000007266"/>
    </source>
</evidence>
<dbReference type="eggNOG" id="KOG2705">
    <property type="taxonomic scope" value="Eukaryota"/>
</dbReference>
<feature type="transmembrane region" description="Helical" evidence="19">
    <location>
        <begin position="167"/>
        <end position="186"/>
    </location>
</feature>
<gene>
    <name evidence="20" type="primary">AUGUSTUS-3.0.2_15057</name>
    <name evidence="20" type="ORF">TcasGA2_TC015057</name>
</gene>
<comment type="subcellular location">
    <subcellularLocation>
        <location evidence="2">Endoplasmic reticulum</location>
    </subcellularLocation>
    <subcellularLocation>
        <location evidence="1">Membrane</location>
        <topology evidence="1">Multi-pass membrane protein</topology>
    </subcellularLocation>
</comment>
<keyword evidence="5" id="KW-0444">Lipid biosynthesis</keyword>
<evidence type="ECO:0000256" key="11">
    <source>
        <dbReference type="ARBA" id="ARBA00023136"/>
    </source>
</evidence>
<evidence type="ECO:0000256" key="14">
    <source>
        <dbReference type="ARBA" id="ARBA00023315"/>
    </source>
</evidence>
<dbReference type="PhylomeDB" id="D2A650"/>
<evidence type="ECO:0000256" key="10">
    <source>
        <dbReference type="ARBA" id="ARBA00023098"/>
    </source>
</evidence>
<evidence type="ECO:0000256" key="1">
    <source>
        <dbReference type="ARBA" id="ARBA00004141"/>
    </source>
</evidence>
<accession>D2A650</accession>
<evidence type="ECO:0000256" key="2">
    <source>
        <dbReference type="ARBA" id="ARBA00004240"/>
    </source>
</evidence>
<feature type="transmembrane region" description="Helical" evidence="19">
    <location>
        <begin position="109"/>
        <end position="131"/>
    </location>
</feature>
<dbReference type="KEGG" id="tca:661890"/>
<evidence type="ECO:0000256" key="6">
    <source>
        <dbReference type="ARBA" id="ARBA00022679"/>
    </source>
</evidence>
<dbReference type="OrthoDB" id="5974730at2759"/>
<evidence type="ECO:0000256" key="12">
    <source>
        <dbReference type="ARBA" id="ARBA00023209"/>
    </source>
</evidence>
<evidence type="ECO:0000256" key="3">
    <source>
        <dbReference type="ARBA" id="ARBA00005074"/>
    </source>
</evidence>
<proteinExistence type="inferred from homology"/>
<keyword evidence="12" id="KW-0594">Phospholipid biosynthesis</keyword>
<keyword evidence="14 20" id="KW-0012">Acyltransferase</keyword>
<evidence type="ECO:0000256" key="4">
    <source>
        <dbReference type="ARBA" id="ARBA00010323"/>
    </source>
</evidence>
<evidence type="ECO:0000256" key="18">
    <source>
        <dbReference type="ARBA" id="ARBA00039721"/>
    </source>
</evidence>
<dbReference type="InParanoid" id="D2A650"/>
<keyword evidence="8" id="KW-0256">Endoplasmic reticulum</keyword>
<evidence type="ECO:0000256" key="19">
    <source>
        <dbReference type="SAM" id="Phobius"/>
    </source>
</evidence>
<evidence type="ECO:0000256" key="5">
    <source>
        <dbReference type="ARBA" id="ARBA00022516"/>
    </source>
</evidence>
<keyword evidence="21" id="KW-1185">Reference proteome</keyword>
<dbReference type="Proteomes" id="UP000007266">
    <property type="component" value="Linkage group 6"/>
</dbReference>
<evidence type="ECO:0000256" key="15">
    <source>
        <dbReference type="ARBA" id="ARBA00025707"/>
    </source>
</evidence>
<dbReference type="InterPro" id="IPR049941">
    <property type="entry name" value="LPLAT_7/PORCN-like"/>
</dbReference>
<dbReference type="OMA" id="TERVCIT"/>
<name>D2A650_TRICA</name>
<organism evidence="20 21">
    <name type="scientific">Tribolium castaneum</name>
    <name type="common">Red flour beetle</name>
    <dbReference type="NCBI Taxonomy" id="7070"/>
    <lineage>
        <taxon>Eukaryota</taxon>
        <taxon>Metazoa</taxon>
        <taxon>Ecdysozoa</taxon>
        <taxon>Arthropoda</taxon>
        <taxon>Hexapoda</taxon>
        <taxon>Insecta</taxon>
        <taxon>Pterygota</taxon>
        <taxon>Neoptera</taxon>
        <taxon>Endopterygota</taxon>
        <taxon>Coleoptera</taxon>
        <taxon>Polyphaga</taxon>
        <taxon>Cucujiformia</taxon>
        <taxon>Tenebrionidae</taxon>
        <taxon>Tenebrionidae incertae sedis</taxon>
        <taxon>Tribolium</taxon>
    </lineage>
</organism>
<dbReference type="PANTHER" id="PTHR13906">
    <property type="entry name" value="PORCUPINE"/>
    <property type="match status" value="1"/>
</dbReference>
<dbReference type="GO" id="GO:0047184">
    <property type="term" value="F:1-acylglycerophosphocholine O-acyltransferase activity"/>
    <property type="evidence" value="ECO:0007669"/>
    <property type="project" value="UniProtKB-EC"/>
</dbReference>
<dbReference type="GO" id="GO:0008654">
    <property type="term" value="P:phospholipid biosynthetic process"/>
    <property type="evidence" value="ECO:0007669"/>
    <property type="project" value="UniProtKB-KW"/>
</dbReference>
<dbReference type="GO" id="GO:0016020">
    <property type="term" value="C:membrane"/>
    <property type="evidence" value="ECO:0007669"/>
    <property type="project" value="UniProtKB-SubCell"/>
</dbReference>
<reference evidence="20 21" key="1">
    <citation type="journal article" date="2008" name="Nature">
        <title>The genome of the model beetle and pest Tribolium castaneum.</title>
        <authorList>
            <consortium name="Tribolium Genome Sequencing Consortium"/>
            <person name="Richards S."/>
            <person name="Gibbs R.A."/>
            <person name="Weinstock G.M."/>
            <person name="Brown S.J."/>
            <person name="Denell R."/>
            <person name="Beeman R.W."/>
            <person name="Gibbs R."/>
            <person name="Beeman R.W."/>
            <person name="Brown S.J."/>
            <person name="Bucher G."/>
            <person name="Friedrich M."/>
            <person name="Grimmelikhuijzen C.J."/>
            <person name="Klingler M."/>
            <person name="Lorenzen M."/>
            <person name="Richards S."/>
            <person name="Roth S."/>
            <person name="Schroder R."/>
            <person name="Tautz D."/>
            <person name="Zdobnov E.M."/>
            <person name="Muzny D."/>
            <person name="Gibbs R.A."/>
            <person name="Weinstock G.M."/>
            <person name="Attaway T."/>
            <person name="Bell S."/>
            <person name="Buhay C.J."/>
            <person name="Chandrabose M.N."/>
            <person name="Chavez D."/>
            <person name="Clerk-Blankenburg K.P."/>
            <person name="Cree A."/>
            <person name="Dao M."/>
            <person name="Davis C."/>
            <person name="Chacko J."/>
            <person name="Dinh H."/>
            <person name="Dugan-Rocha S."/>
            <person name="Fowler G."/>
            <person name="Garner T.T."/>
            <person name="Garnes J."/>
            <person name="Gnirke A."/>
            <person name="Hawes A."/>
            <person name="Hernandez J."/>
            <person name="Hines S."/>
            <person name="Holder M."/>
            <person name="Hume J."/>
            <person name="Jhangiani S.N."/>
            <person name="Joshi V."/>
            <person name="Khan Z.M."/>
            <person name="Jackson L."/>
            <person name="Kovar C."/>
            <person name="Kowis A."/>
            <person name="Lee S."/>
            <person name="Lewis L.R."/>
            <person name="Margolis J."/>
            <person name="Morgan M."/>
            <person name="Nazareth L.V."/>
            <person name="Nguyen N."/>
            <person name="Okwuonu G."/>
            <person name="Parker D."/>
            <person name="Richards S."/>
            <person name="Ruiz S.J."/>
            <person name="Santibanez J."/>
            <person name="Savard J."/>
            <person name="Scherer S.E."/>
            <person name="Schneider B."/>
            <person name="Sodergren E."/>
            <person name="Tautz D."/>
            <person name="Vattahil S."/>
            <person name="Villasana D."/>
            <person name="White C.S."/>
            <person name="Wright R."/>
            <person name="Park Y."/>
            <person name="Beeman R.W."/>
            <person name="Lord J."/>
            <person name="Oppert B."/>
            <person name="Lorenzen M."/>
            <person name="Brown S."/>
            <person name="Wang L."/>
            <person name="Savard J."/>
            <person name="Tautz D."/>
            <person name="Richards S."/>
            <person name="Weinstock G."/>
            <person name="Gibbs R.A."/>
            <person name="Liu Y."/>
            <person name="Worley K."/>
            <person name="Weinstock G."/>
            <person name="Elsik C.G."/>
            <person name="Reese J.T."/>
            <person name="Elhaik E."/>
            <person name="Landan G."/>
            <person name="Graur D."/>
            <person name="Arensburger P."/>
            <person name="Atkinson P."/>
            <person name="Beeman R.W."/>
            <person name="Beidler J."/>
            <person name="Brown S.J."/>
            <person name="Demuth J.P."/>
            <person name="Drury D.W."/>
            <person name="Du Y.Z."/>
            <person name="Fujiwara H."/>
            <person name="Lorenzen M."/>
            <person name="Maselli V."/>
            <person name="Osanai M."/>
            <person name="Park Y."/>
            <person name="Robertson H.M."/>
            <person name="Tu Z."/>
            <person name="Wang J.J."/>
            <person name="Wang S."/>
            <person name="Richards S."/>
            <person name="Song H."/>
            <person name="Zhang L."/>
            <person name="Sodergren E."/>
            <person name="Werner D."/>
            <person name="Stanke M."/>
            <person name="Morgenstern B."/>
            <person name="Solovyev V."/>
            <person name="Kosarev P."/>
            <person name="Brown G."/>
            <person name="Chen H.C."/>
            <person name="Ermolaeva O."/>
            <person name="Hlavina W."/>
            <person name="Kapustin Y."/>
            <person name="Kiryutin B."/>
            <person name="Kitts P."/>
            <person name="Maglott D."/>
            <person name="Pruitt K."/>
            <person name="Sapojnikov V."/>
            <person name="Souvorov A."/>
            <person name="Mackey A.J."/>
            <person name="Waterhouse R.M."/>
            <person name="Wyder S."/>
            <person name="Zdobnov E.M."/>
            <person name="Zdobnov E.M."/>
            <person name="Wyder S."/>
            <person name="Kriventseva E.V."/>
            <person name="Kadowaki T."/>
            <person name="Bork P."/>
            <person name="Aranda M."/>
            <person name="Bao R."/>
            <person name="Beermann A."/>
            <person name="Berns N."/>
            <person name="Bolognesi R."/>
            <person name="Bonneton F."/>
            <person name="Bopp D."/>
            <person name="Brown S.J."/>
            <person name="Bucher G."/>
            <person name="Butts T."/>
            <person name="Chaumot A."/>
            <person name="Denell R.E."/>
            <person name="Ferrier D.E."/>
            <person name="Friedrich M."/>
            <person name="Gordon C.M."/>
            <person name="Jindra M."/>
            <person name="Klingler M."/>
            <person name="Lan Q."/>
            <person name="Lattorff H.M."/>
            <person name="Laudet V."/>
            <person name="von Levetsow C."/>
            <person name="Liu Z."/>
            <person name="Lutz R."/>
            <person name="Lynch J.A."/>
            <person name="da Fonseca R.N."/>
            <person name="Posnien N."/>
            <person name="Reuter R."/>
            <person name="Roth S."/>
            <person name="Savard J."/>
            <person name="Schinko J.B."/>
            <person name="Schmitt C."/>
            <person name="Schoppmeier M."/>
            <person name="Schroder R."/>
            <person name="Shippy T.D."/>
            <person name="Simonnet F."/>
            <person name="Marques-Souza H."/>
            <person name="Tautz D."/>
            <person name="Tomoyasu Y."/>
            <person name="Trauner J."/>
            <person name="Van der Zee M."/>
            <person name="Vervoort M."/>
            <person name="Wittkopp N."/>
            <person name="Wimmer E.A."/>
            <person name="Yang X."/>
            <person name="Jones A.K."/>
            <person name="Sattelle D.B."/>
            <person name="Ebert P.R."/>
            <person name="Nelson D."/>
            <person name="Scott J.G."/>
            <person name="Beeman R.W."/>
            <person name="Muthukrishnan S."/>
            <person name="Kramer K.J."/>
            <person name="Arakane Y."/>
            <person name="Beeman R.W."/>
            <person name="Zhu Q."/>
            <person name="Hogenkamp D."/>
            <person name="Dixit R."/>
            <person name="Oppert B."/>
            <person name="Jiang H."/>
            <person name="Zou Z."/>
            <person name="Marshall J."/>
            <person name="Elpidina E."/>
            <person name="Vinokurov K."/>
            <person name="Oppert C."/>
            <person name="Zou Z."/>
            <person name="Evans J."/>
            <person name="Lu Z."/>
            <person name="Zhao P."/>
            <person name="Sumathipala N."/>
            <person name="Altincicek B."/>
            <person name="Vilcinskas A."/>
            <person name="Williams M."/>
            <person name="Hultmark D."/>
            <person name="Hetru C."/>
            <person name="Jiang H."/>
            <person name="Grimmelikhuijzen C.J."/>
            <person name="Hauser F."/>
            <person name="Cazzamali G."/>
            <person name="Williamson M."/>
            <person name="Park Y."/>
            <person name="Li B."/>
            <person name="Tanaka Y."/>
            <person name="Predel R."/>
            <person name="Neupert S."/>
            <person name="Schachtner J."/>
            <person name="Verleyen P."/>
            <person name="Raible F."/>
            <person name="Bork P."/>
            <person name="Friedrich M."/>
            <person name="Walden K.K."/>
            <person name="Robertson H.M."/>
            <person name="Angeli S."/>
            <person name="Foret S."/>
            <person name="Bucher G."/>
            <person name="Schuetz S."/>
            <person name="Maleszka R."/>
            <person name="Wimmer E.A."/>
            <person name="Beeman R.W."/>
            <person name="Lorenzen M."/>
            <person name="Tomoyasu Y."/>
            <person name="Miller S.C."/>
            <person name="Grossmann D."/>
            <person name="Bucher G."/>
        </authorList>
    </citation>
    <scope>NUCLEOTIDE SEQUENCE [LARGE SCALE GENOMIC DNA]</scope>
    <source>
        <strain evidence="20 21">Georgia GA2</strain>
    </source>
</reference>
<dbReference type="STRING" id="7070.D2A650"/>
<protein>
    <recommendedName>
        <fullName evidence="18">Lysophospholipid acyltransferase 5</fullName>
        <ecNumber evidence="16">2.3.1.23</ecNumber>
        <ecNumber evidence="17">2.3.1.n6</ecNumber>
    </recommendedName>
</protein>
<evidence type="ECO:0000313" key="20">
    <source>
        <dbReference type="EMBL" id="EFA04979.1"/>
    </source>
</evidence>
<evidence type="ECO:0000256" key="13">
    <source>
        <dbReference type="ARBA" id="ARBA00023264"/>
    </source>
</evidence>
<dbReference type="EC" id="2.3.1.23" evidence="16"/>
<dbReference type="EC" id="2.3.1.n6" evidence="17"/>
<dbReference type="EMBL" id="KQ971346">
    <property type="protein sequence ID" value="EFA04979.1"/>
    <property type="molecule type" value="Genomic_DNA"/>
</dbReference>
<sequence>MYSPEFRELGFVKKMLLMGLWGRFTLYKYISCWLLTEGACILFGLAYNGKGANGESLWNGVENVKLGTFENTTEFTHYIQSFNINTNHWSAQYIYKRLKFLGNRHVSQLATLLFLAVWHGFHSGYYVCFFFEFMVVYMEREVKSIVNNNAQLSEFFSRPGVGLVVKIFLRIYTFVFMGWCLMPFALLKFEKYWAAFSGVSHVGSIFFLLWPVVYGPILKAVFKRDKKKERNE</sequence>
<evidence type="ECO:0000256" key="9">
    <source>
        <dbReference type="ARBA" id="ARBA00022989"/>
    </source>
</evidence>
<reference evidence="20 21" key="2">
    <citation type="journal article" date="2010" name="Nucleic Acids Res.">
        <title>BeetleBase in 2010: revisions to provide comprehensive genomic information for Tribolium castaneum.</title>
        <authorList>
            <person name="Kim H.S."/>
            <person name="Murphy T."/>
            <person name="Xia J."/>
            <person name="Caragea D."/>
            <person name="Park Y."/>
            <person name="Beeman R.W."/>
            <person name="Lorenzen M.D."/>
            <person name="Butcher S."/>
            <person name="Manak J.R."/>
            <person name="Brown S.J."/>
        </authorList>
    </citation>
    <scope>GENOME REANNOTATION</scope>
    <source>
        <strain evidence="20 21">Georgia GA2</strain>
    </source>
</reference>
<dbReference type="Pfam" id="PF03062">
    <property type="entry name" value="MBOAT"/>
    <property type="match status" value="1"/>
</dbReference>